<accession>A0A2L1GM96</accession>
<proteinExistence type="predicted"/>
<dbReference type="KEGG" id="deo:CAY53_04265"/>
<evidence type="ECO:0000313" key="2">
    <source>
        <dbReference type="Proteomes" id="UP000239867"/>
    </source>
</evidence>
<keyword evidence="2" id="KW-1185">Reference proteome</keyword>
<gene>
    <name evidence="1" type="ORF">CAY53_04265</name>
</gene>
<organism evidence="1 2">
    <name type="scientific">Desulfobulbus oralis</name>
    <dbReference type="NCBI Taxonomy" id="1986146"/>
    <lineage>
        <taxon>Bacteria</taxon>
        <taxon>Pseudomonadati</taxon>
        <taxon>Thermodesulfobacteriota</taxon>
        <taxon>Desulfobulbia</taxon>
        <taxon>Desulfobulbales</taxon>
        <taxon>Desulfobulbaceae</taxon>
        <taxon>Desulfobulbus</taxon>
    </lineage>
</organism>
<sequence length="138" mass="14705">MLHIFYLQSCRKGQSMSMPETLGRKARTLPPPASCRNLHQSLAPATGRDLHYGLFLLIGNGGRFLRQCPMLTGPGALSLMPVPLLVVVLALTPSLSVPAAPRAFPPGAFCPGTLSLILSRSLPRRTPAVATTLAMPVH</sequence>
<protein>
    <submittedName>
        <fullName evidence="1">Uncharacterized protein</fullName>
    </submittedName>
</protein>
<reference evidence="1 2" key="1">
    <citation type="journal article" date="2018" name="MBio">
        <title>Insights into the evolution of host association through the isolation and characterization of a novel human periodontal pathobiont, Desulfobulbus oralis.</title>
        <authorList>
            <person name="Cross K.L."/>
            <person name="Chirania P."/>
            <person name="Xiong W."/>
            <person name="Beall C.J."/>
            <person name="Elkins J.G."/>
            <person name="Giannone R.J."/>
            <person name="Griffen A.L."/>
            <person name="Guss A.M."/>
            <person name="Hettich R.L."/>
            <person name="Joshi S.S."/>
            <person name="Mokrzan E.M."/>
            <person name="Martin R.K."/>
            <person name="Zhulin I.B."/>
            <person name="Leys E.J."/>
            <person name="Podar M."/>
        </authorList>
    </citation>
    <scope>NUCLEOTIDE SEQUENCE [LARGE SCALE GENOMIC DNA]</scope>
    <source>
        <strain evidence="1 2">ORNL</strain>
    </source>
</reference>
<dbReference type="EMBL" id="CP021255">
    <property type="protein sequence ID" value="AVD70793.1"/>
    <property type="molecule type" value="Genomic_DNA"/>
</dbReference>
<dbReference type="AlphaFoldDB" id="A0A2L1GM96"/>
<dbReference type="Proteomes" id="UP000239867">
    <property type="component" value="Chromosome"/>
</dbReference>
<name>A0A2L1GM96_9BACT</name>
<evidence type="ECO:0000313" key="1">
    <source>
        <dbReference type="EMBL" id="AVD70793.1"/>
    </source>
</evidence>